<evidence type="ECO:0000313" key="2">
    <source>
        <dbReference type="EMBL" id="CAA9428430.1"/>
    </source>
</evidence>
<protein>
    <submittedName>
        <fullName evidence="2">Uncharacterized protein</fullName>
    </submittedName>
</protein>
<dbReference type="AlphaFoldDB" id="A0A6J4PX67"/>
<organism evidence="2">
    <name type="scientific">uncultured Rubrobacteraceae bacterium</name>
    <dbReference type="NCBI Taxonomy" id="349277"/>
    <lineage>
        <taxon>Bacteria</taxon>
        <taxon>Bacillati</taxon>
        <taxon>Actinomycetota</taxon>
        <taxon>Rubrobacteria</taxon>
        <taxon>Rubrobacterales</taxon>
        <taxon>Rubrobacteraceae</taxon>
        <taxon>environmental samples</taxon>
    </lineage>
</organism>
<reference evidence="2" key="1">
    <citation type="submission" date="2020-02" db="EMBL/GenBank/DDBJ databases">
        <authorList>
            <person name="Meier V. D."/>
        </authorList>
    </citation>
    <scope>NUCLEOTIDE SEQUENCE</scope>
    <source>
        <strain evidence="2">AVDCRST_MAG55</strain>
    </source>
</reference>
<sequence length="56" mass="6003">MLDKLRKFARKCAGWPTGATFRRVRRFDLVSSGGSCHGEGAQSGVPNARATPLARG</sequence>
<dbReference type="EMBL" id="CADCUZ010000118">
    <property type="protein sequence ID" value="CAA9428430.1"/>
    <property type="molecule type" value="Genomic_DNA"/>
</dbReference>
<proteinExistence type="predicted"/>
<gene>
    <name evidence="2" type="ORF">AVDCRST_MAG55-2480</name>
</gene>
<name>A0A6J4PX67_9ACTN</name>
<evidence type="ECO:0000256" key="1">
    <source>
        <dbReference type="SAM" id="MobiDB-lite"/>
    </source>
</evidence>
<accession>A0A6J4PX67</accession>
<feature type="region of interest" description="Disordered" evidence="1">
    <location>
        <begin position="34"/>
        <end position="56"/>
    </location>
</feature>